<protein>
    <submittedName>
        <fullName evidence="3">Uncharacterized protein</fullName>
    </submittedName>
</protein>
<organism evidence="3 4">
    <name type="scientific">Cichlidogyrus casuarinus</name>
    <dbReference type="NCBI Taxonomy" id="1844966"/>
    <lineage>
        <taxon>Eukaryota</taxon>
        <taxon>Metazoa</taxon>
        <taxon>Spiralia</taxon>
        <taxon>Lophotrochozoa</taxon>
        <taxon>Platyhelminthes</taxon>
        <taxon>Monogenea</taxon>
        <taxon>Monopisthocotylea</taxon>
        <taxon>Dactylogyridea</taxon>
        <taxon>Ancyrocephalidae</taxon>
        <taxon>Cichlidogyrus</taxon>
    </lineage>
</organism>
<feature type="signal peptide" evidence="2">
    <location>
        <begin position="1"/>
        <end position="22"/>
    </location>
</feature>
<dbReference type="AlphaFoldDB" id="A0ABD2QKZ0"/>
<keyword evidence="4" id="KW-1185">Reference proteome</keyword>
<comment type="caution">
    <text evidence="3">The sequence shown here is derived from an EMBL/GenBank/DDBJ whole genome shotgun (WGS) entry which is preliminary data.</text>
</comment>
<evidence type="ECO:0000256" key="2">
    <source>
        <dbReference type="SAM" id="SignalP"/>
    </source>
</evidence>
<dbReference type="Proteomes" id="UP001626550">
    <property type="component" value="Unassembled WGS sequence"/>
</dbReference>
<accession>A0ABD2QKZ0</accession>
<sequence>MKLTVLLVTIIVMQVGIPGIQGAPPGAAPGGPPGGPPAARPPGMPGPPAGPGLRPPTPGPPPPAGAKPPGGGAAVDGSAEERILEGLRILVGILEDQERLRHRYTGGPIYPGELWPSATLYMNMRTPGPILVAFVPLVTLPVKPLFELSSLLLI</sequence>
<evidence type="ECO:0000313" key="4">
    <source>
        <dbReference type="Proteomes" id="UP001626550"/>
    </source>
</evidence>
<reference evidence="3 4" key="1">
    <citation type="submission" date="2024-11" db="EMBL/GenBank/DDBJ databases">
        <title>Adaptive evolution of stress response genes in parasites aligns with host niche diversity.</title>
        <authorList>
            <person name="Hahn C."/>
            <person name="Resl P."/>
        </authorList>
    </citation>
    <scope>NUCLEOTIDE SEQUENCE [LARGE SCALE GENOMIC DNA]</scope>
    <source>
        <strain evidence="3">EGGRZ-B1_66</strain>
        <tissue evidence="3">Body</tissue>
    </source>
</reference>
<keyword evidence="2" id="KW-0732">Signal</keyword>
<dbReference type="EMBL" id="JBJKFK010000075">
    <property type="protein sequence ID" value="KAL3320113.1"/>
    <property type="molecule type" value="Genomic_DNA"/>
</dbReference>
<gene>
    <name evidence="3" type="ORF">Ciccas_001204</name>
</gene>
<name>A0ABD2QKZ0_9PLAT</name>
<feature type="chain" id="PRO_5044836647" evidence="2">
    <location>
        <begin position="23"/>
        <end position="154"/>
    </location>
</feature>
<evidence type="ECO:0000313" key="3">
    <source>
        <dbReference type="EMBL" id="KAL3320113.1"/>
    </source>
</evidence>
<feature type="region of interest" description="Disordered" evidence="1">
    <location>
        <begin position="24"/>
        <end position="78"/>
    </location>
</feature>
<proteinExistence type="predicted"/>
<evidence type="ECO:0000256" key="1">
    <source>
        <dbReference type="SAM" id="MobiDB-lite"/>
    </source>
</evidence>
<feature type="compositionally biased region" description="Pro residues" evidence="1">
    <location>
        <begin position="26"/>
        <end position="66"/>
    </location>
</feature>